<protein>
    <submittedName>
        <fullName evidence="2">Uncharacterized protein</fullName>
    </submittedName>
</protein>
<evidence type="ECO:0000313" key="1">
    <source>
        <dbReference type="EMBL" id="GAA0537701.1"/>
    </source>
</evidence>
<dbReference type="Proteomes" id="UP000597989">
    <property type="component" value="Unassembled WGS sequence"/>
</dbReference>
<evidence type="ECO:0000313" key="2">
    <source>
        <dbReference type="EMBL" id="GGI97599.1"/>
    </source>
</evidence>
<accession>A0A917NH40</accession>
<name>A0A917NH40_9PSEU</name>
<gene>
    <name evidence="1" type="ORF">GCM10009545_45490</name>
    <name evidence="2" type="ORF">GCM10011581_38440</name>
</gene>
<proteinExistence type="predicted"/>
<dbReference type="AlphaFoldDB" id="A0A917NH40"/>
<dbReference type="RefSeq" id="WP_229680308.1">
    <property type="nucleotide sequence ID" value="NZ_BAAAHC010000022.1"/>
</dbReference>
<reference evidence="1 4" key="2">
    <citation type="journal article" date="2019" name="Int. J. Syst. Evol. Microbiol.">
        <title>The Global Catalogue of Microorganisms (GCM) 10K type strain sequencing project: providing services to taxonomists for standard genome sequencing and annotation.</title>
        <authorList>
            <consortium name="The Broad Institute Genomics Platform"/>
            <consortium name="The Broad Institute Genome Sequencing Center for Infectious Disease"/>
            <person name="Wu L."/>
            <person name="Ma J."/>
        </authorList>
    </citation>
    <scope>NUCLEOTIDE SEQUENCE [LARGE SCALE GENOMIC DNA]</scope>
    <source>
        <strain evidence="1 4">JCM 10664</strain>
    </source>
</reference>
<evidence type="ECO:0000313" key="4">
    <source>
        <dbReference type="Proteomes" id="UP001500220"/>
    </source>
</evidence>
<reference evidence="2" key="3">
    <citation type="submission" date="2020-09" db="EMBL/GenBank/DDBJ databases">
        <authorList>
            <person name="Sun Q."/>
            <person name="Zhou Y."/>
        </authorList>
    </citation>
    <scope>NUCLEOTIDE SEQUENCE</scope>
    <source>
        <strain evidence="2">CGMCC 4.7206</strain>
    </source>
</reference>
<organism evidence="2 3">
    <name type="scientific">Saccharopolyspora thermophila</name>
    <dbReference type="NCBI Taxonomy" id="89367"/>
    <lineage>
        <taxon>Bacteria</taxon>
        <taxon>Bacillati</taxon>
        <taxon>Actinomycetota</taxon>
        <taxon>Actinomycetes</taxon>
        <taxon>Pseudonocardiales</taxon>
        <taxon>Pseudonocardiaceae</taxon>
        <taxon>Saccharopolyspora</taxon>
    </lineage>
</organism>
<reference evidence="2 3" key="1">
    <citation type="journal article" date="2014" name="Int. J. Syst. Evol. Microbiol.">
        <title>Complete genome sequence of Corynebacterium casei LMG S-19264T (=DSM 44701T), isolated from a smear-ripened cheese.</title>
        <authorList>
            <consortium name="US DOE Joint Genome Institute (JGI-PGF)"/>
            <person name="Walter F."/>
            <person name="Albersmeier A."/>
            <person name="Kalinowski J."/>
            <person name="Ruckert C."/>
        </authorList>
    </citation>
    <scope>NUCLEOTIDE SEQUENCE [LARGE SCALE GENOMIC DNA]</scope>
    <source>
        <strain evidence="2 3">CGMCC 4.7206</strain>
    </source>
</reference>
<dbReference type="EMBL" id="BMMT01000014">
    <property type="protein sequence ID" value="GGI97599.1"/>
    <property type="molecule type" value="Genomic_DNA"/>
</dbReference>
<dbReference type="Proteomes" id="UP001500220">
    <property type="component" value="Unassembled WGS sequence"/>
</dbReference>
<evidence type="ECO:0000313" key="3">
    <source>
        <dbReference type="Proteomes" id="UP000597989"/>
    </source>
</evidence>
<reference evidence="1" key="4">
    <citation type="submission" date="2023-12" db="EMBL/GenBank/DDBJ databases">
        <authorList>
            <person name="Sun Q."/>
            <person name="Inoue M."/>
        </authorList>
    </citation>
    <scope>NUCLEOTIDE SEQUENCE</scope>
    <source>
        <strain evidence="1">JCM 10664</strain>
    </source>
</reference>
<comment type="caution">
    <text evidence="2">The sequence shown here is derived from an EMBL/GenBank/DDBJ whole genome shotgun (WGS) entry which is preliminary data.</text>
</comment>
<keyword evidence="4" id="KW-1185">Reference proteome</keyword>
<sequence>MRLVERMRDDQLVEELRLLLDAAAGKAEEYLRGCAQQGEAVRAGCGWCPVCAAVGLLRGQHPELKEHLVGVVQALRALLADHQTESEEDTEDEPVPAKVQHIGVQRVAGRVLDETEATSRC</sequence>
<dbReference type="EMBL" id="BAAAHC010000022">
    <property type="protein sequence ID" value="GAA0537701.1"/>
    <property type="molecule type" value="Genomic_DNA"/>
</dbReference>